<organism evidence="1 2">
    <name type="scientific">Characodon lateralis</name>
    <dbReference type="NCBI Taxonomy" id="208331"/>
    <lineage>
        <taxon>Eukaryota</taxon>
        <taxon>Metazoa</taxon>
        <taxon>Chordata</taxon>
        <taxon>Craniata</taxon>
        <taxon>Vertebrata</taxon>
        <taxon>Euteleostomi</taxon>
        <taxon>Actinopterygii</taxon>
        <taxon>Neopterygii</taxon>
        <taxon>Teleostei</taxon>
        <taxon>Neoteleostei</taxon>
        <taxon>Acanthomorphata</taxon>
        <taxon>Ovalentaria</taxon>
        <taxon>Atherinomorphae</taxon>
        <taxon>Cyprinodontiformes</taxon>
        <taxon>Goodeidae</taxon>
        <taxon>Characodon</taxon>
    </lineage>
</organism>
<proteinExistence type="predicted"/>
<comment type="caution">
    <text evidence="1">The sequence shown here is derived from an EMBL/GenBank/DDBJ whole genome shotgun (WGS) entry which is preliminary data.</text>
</comment>
<gene>
    <name evidence="1" type="ORF">CHARACLAT_025026</name>
</gene>
<accession>A0ABU7DMK3</accession>
<evidence type="ECO:0000313" key="1">
    <source>
        <dbReference type="EMBL" id="MED6275280.1"/>
    </source>
</evidence>
<sequence length="115" mass="13235">MFGLFNDLQNKLLIWQLSCRQSLAPSTRCLNSLLIQQRPFVALKVEWKERLAEKSTRSRRICSFGRIVKQSQFKSLGEIHMVWNGTGVGASRVIPNRCFQDMSYNATFLLTPVLN</sequence>
<protein>
    <submittedName>
        <fullName evidence="1">Uncharacterized protein</fullName>
    </submittedName>
</protein>
<reference evidence="1 2" key="1">
    <citation type="submission" date="2021-06" db="EMBL/GenBank/DDBJ databases">
        <authorList>
            <person name="Palmer J.M."/>
        </authorList>
    </citation>
    <scope>NUCLEOTIDE SEQUENCE [LARGE SCALE GENOMIC DNA]</scope>
    <source>
        <strain evidence="1 2">CL_MEX2019</strain>
        <tissue evidence="1">Muscle</tissue>
    </source>
</reference>
<dbReference type="EMBL" id="JAHUTJ010027430">
    <property type="protein sequence ID" value="MED6275280.1"/>
    <property type="molecule type" value="Genomic_DNA"/>
</dbReference>
<keyword evidence="2" id="KW-1185">Reference proteome</keyword>
<dbReference type="Proteomes" id="UP001352852">
    <property type="component" value="Unassembled WGS sequence"/>
</dbReference>
<name>A0ABU7DMK3_9TELE</name>
<evidence type="ECO:0000313" key="2">
    <source>
        <dbReference type="Proteomes" id="UP001352852"/>
    </source>
</evidence>